<dbReference type="SUPFAM" id="SSF54211">
    <property type="entry name" value="Ribosomal protein S5 domain 2-like"/>
    <property type="match status" value="1"/>
</dbReference>
<dbReference type="GO" id="GO:0004057">
    <property type="term" value="F:arginyl-tRNA--protein transferase activity"/>
    <property type="evidence" value="ECO:0007669"/>
    <property type="project" value="InterPro"/>
</dbReference>
<dbReference type="PANTHER" id="PTHR21367">
    <property type="entry name" value="ARGININE-TRNA-PROTEIN TRANSFERASE 1"/>
    <property type="match status" value="1"/>
</dbReference>
<feature type="compositionally biased region" description="Polar residues" evidence="1">
    <location>
        <begin position="1047"/>
        <end position="1060"/>
    </location>
</feature>
<dbReference type="EMBL" id="JAWRVI010000002">
    <property type="protein sequence ID" value="KAK4094825.1"/>
    <property type="molecule type" value="Genomic_DNA"/>
</dbReference>
<dbReference type="Pfam" id="PF04377">
    <property type="entry name" value="ATE_C"/>
    <property type="match status" value="1"/>
</dbReference>
<dbReference type="SUPFAM" id="SSF55729">
    <property type="entry name" value="Acyl-CoA N-acyltransferases (Nat)"/>
    <property type="match status" value="1"/>
</dbReference>
<dbReference type="Proteomes" id="UP001287286">
    <property type="component" value="Unassembled WGS sequence"/>
</dbReference>
<feature type="region of interest" description="Disordered" evidence="1">
    <location>
        <begin position="719"/>
        <end position="741"/>
    </location>
</feature>
<name>A0A2U3DYJ3_PURLI</name>
<dbReference type="InterPro" id="IPR030700">
    <property type="entry name" value="N-end_Aminoacyl_Trfase"/>
</dbReference>
<dbReference type="AlphaFoldDB" id="A0A2U3DYJ3"/>
<dbReference type="EMBL" id="LCWV01000019">
    <property type="protein sequence ID" value="PWI67314.1"/>
    <property type="molecule type" value="Genomic_DNA"/>
</dbReference>
<feature type="region of interest" description="Disordered" evidence="1">
    <location>
        <begin position="831"/>
        <end position="854"/>
    </location>
</feature>
<evidence type="ECO:0000259" key="2">
    <source>
        <dbReference type="Pfam" id="PF04377"/>
    </source>
</evidence>
<evidence type="ECO:0000313" key="4">
    <source>
        <dbReference type="EMBL" id="PWI67314.1"/>
    </source>
</evidence>
<gene>
    <name evidence="4" type="ORF">PCL_03082</name>
    <name evidence="3" type="ORF">Purlil1_521</name>
</gene>
<dbReference type="PANTHER" id="PTHR21367:SF1">
    <property type="entry name" value="ARGINYL-TRNA--PROTEIN TRANSFERASE 1"/>
    <property type="match status" value="1"/>
</dbReference>
<feature type="compositionally biased region" description="Basic and acidic residues" evidence="1">
    <location>
        <begin position="552"/>
        <end position="565"/>
    </location>
</feature>
<dbReference type="InterPro" id="IPR016181">
    <property type="entry name" value="Acyl_CoA_acyltransferase"/>
</dbReference>
<reference evidence="4 5" key="2">
    <citation type="journal article" date="2016" name="Front. Microbiol.">
        <title>Genome and transcriptome sequences reveal the specific parasitism of the nematophagous Purpureocillium lilacinum 36-1.</title>
        <authorList>
            <person name="Xie J."/>
            <person name="Li S."/>
            <person name="Mo C."/>
            <person name="Xiao X."/>
            <person name="Peng D."/>
            <person name="Wang G."/>
            <person name="Xiao Y."/>
        </authorList>
    </citation>
    <scope>NUCLEOTIDE SEQUENCE [LARGE SCALE GENOMIC DNA]</scope>
    <source>
        <strain evidence="4 5">36-1</strain>
    </source>
</reference>
<feature type="region of interest" description="Disordered" evidence="1">
    <location>
        <begin position="1034"/>
        <end position="1070"/>
    </location>
</feature>
<evidence type="ECO:0000256" key="1">
    <source>
        <dbReference type="SAM" id="MobiDB-lite"/>
    </source>
</evidence>
<feature type="compositionally biased region" description="Acidic residues" evidence="1">
    <location>
        <begin position="567"/>
        <end position="578"/>
    </location>
</feature>
<evidence type="ECO:0000313" key="5">
    <source>
        <dbReference type="Proteomes" id="UP000245956"/>
    </source>
</evidence>
<proteinExistence type="predicted"/>
<feature type="region of interest" description="Disordered" evidence="1">
    <location>
        <begin position="155"/>
        <end position="211"/>
    </location>
</feature>
<accession>A0A2U3DYJ3</accession>
<dbReference type="InterPro" id="IPR007472">
    <property type="entry name" value="N-end_Aminoacyl_Trfase_C"/>
</dbReference>
<comment type="caution">
    <text evidence="4">The sequence shown here is derived from an EMBL/GenBank/DDBJ whole genome shotgun (WGS) entry which is preliminary data.</text>
</comment>
<organism evidence="4 5">
    <name type="scientific">Purpureocillium lilacinum</name>
    <name type="common">Paecilomyces lilacinus</name>
    <dbReference type="NCBI Taxonomy" id="33203"/>
    <lineage>
        <taxon>Eukaryota</taxon>
        <taxon>Fungi</taxon>
        <taxon>Dikarya</taxon>
        <taxon>Ascomycota</taxon>
        <taxon>Pezizomycotina</taxon>
        <taxon>Sordariomycetes</taxon>
        <taxon>Hypocreomycetidae</taxon>
        <taxon>Hypocreales</taxon>
        <taxon>Ophiocordycipitaceae</taxon>
        <taxon>Purpureocillium</taxon>
    </lineage>
</organism>
<dbReference type="Proteomes" id="UP000245956">
    <property type="component" value="Unassembled WGS sequence"/>
</dbReference>
<reference evidence="3" key="3">
    <citation type="submission" date="2023-11" db="EMBL/GenBank/DDBJ databases">
        <authorList>
            <person name="Beijen E."/>
            <person name="Ohm R.A."/>
        </authorList>
    </citation>
    <scope>NUCLEOTIDE SEQUENCE</scope>
    <source>
        <strain evidence="3">CBS 150709</strain>
    </source>
</reference>
<dbReference type="Gene3D" id="3.30.230.70">
    <property type="entry name" value="GHMP Kinase, N-terminal domain"/>
    <property type="match status" value="1"/>
</dbReference>
<dbReference type="InterPro" id="IPR027408">
    <property type="entry name" value="PNPase/RNase_PH_dom_sf"/>
</dbReference>
<evidence type="ECO:0000313" key="3">
    <source>
        <dbReference type="EMBL" id="KAK4094825.1"/>
    </source>
</evidence>
<protein>
    <recommendedName>
        <fullName evidence="2">N-end rule aminoacyl transferase C-terminal domain-containing protein</fullName>
    </recommendedName>
</protein>
<keyword evidence="6" id="KW-1185">Reference proteome</keyword>
<dbReference type="GO" id="GO:0005737">
    <property type="term" value="C:cytoplasm"/>
    <property type="evidence" value="ECO:0007669"/>
    <property type="project" value="TreeGrafter"/>
</dbReference>
<dbReference type="InterPro" id="IPR020568">
    <property type="entry name" value="Ribosomal_Su5_D2-typ_SF"/>
</dbReference>
<feature type="domain" description="N-end rule aminoacyl transferase C-terminal" evidence="2">
    <location>
        <begin position="380"/>
        <end position="515"/>
    </location>
</feature>
<evidence type="ECO:0000313" key="6">
    <source>
        <dbReference type="Proteomes" id="UP001287286"/>
    </source>
</evidence>
<dbReference type="GO" id="GO:0000176">
    <property type="term" value="C:nuclear exosome (RNase complex)"/>
    <property type="evidence" value="ECO:0007669"/>
    <property type="project" value="UniProtKB-ARBA"/>
</dbReference>
<reference evidence="3 6" key="4">
    <citation type="journal article" date="2024" name="Microbiol. Resour. Announc.">
        <title>Genome annotations for the ascomycete fungi Trichoderma harzianum, Trichoderma aggressivum, and Purpureocillium lilacinum.</title>
        <authorList>
            <person name="Beijen E.P.W."/>
            <person name="Ohm R.A."/>
        </authorList>
    </citation>
    <scope>NUCLEOTIDE SEQUENCE [LARGE SCALE GENOMIC DNA]</scope>
    <source>
        <strain evidence="3 6">CBS 150709</strain>
    </source>
</reference>
<reference evidence="4" key="1">
    <citation type="submission" date="2015-05" db="EMBL/GenBank/DDBJ databases">
        <authorList>
            <person name="Wang D.B."/>
            <person name="Wang M."/>
        </authorList>
    </citation>
    <scope>NUCLEOTIDE SEQUENCE</scope>
    <source>
        <strain evidence="4">36-1</strain>
    </source>
</reference>
<sequence length="1113" mass="121893">MGRPKSEITYSILTVLPALPLSLAVDEVRGRRLWYEFHATHPTATTAPCCLVLLGPSPSPQARSSTSFTSAPRPITAPSLPTRVWDCARHRDLRQVLFPRGPAAPRSLVSTLSIDGRAVHESTTATSASQVCPRTSSSRDHLAHLATLVSRTLPVLPPRQPSAHASACHFRKKTGSQRLGTPPNPSGTKKLVEPSRPVTMEPGSSLTPGDASPNCELLAPIAWLYDCVSGIALRFNGGDTQAPAVRNASHHGSPSQLLAWLLRAPPLPLPLGGSAGVACVAMQTPLDAATVVRRLVKRSFKPARDQRQSVNRFNRYILGEPYMKEAARLYPRSREETKKRDNEFCLTDRIHEAEYSHLRTPPEPAHKLVVTLEEDCFTEEKYRVYDNYQKVVHKEEPEDRTRRSFKRFLCNSPLRQQTITGPDGRKRRLGSFHQCYRIDGDLVAIGVLDLLPDCVSSVYFLYHESIHRLTPGKIGALYEISLAIEEGYRWWYPGFYIHSCPKMRYKIDYTPQFILDPQSLAWDPLDDEVLSLLDRKSFVSLSLERRAASEDLKDAMDVDAEKGDSPPESEEGGEDEEANTSLFQSDMPGIPSLADMEKVDLDHIPLKIFPSGPLFETSDLVSWDSKTVRDWPSAKASMAELAAALGPDILHCKLPHNAGPHSEDMSCQNIYLIGCKKYLFILVKYVTPVSTAAHRAPPQVVPHLIAHLGESSAWLSRSKLSTSAKGSEPRSIPTPLRTTPNGHCEQFGRKTAIMATQQTLLSPAELAYLHSSLALHPPIRPDGRAPTQFRPLTAETGILPGTNGSARVCFSDGTEAIVGVKAEIEKTAGAVTSDDLEGGDLQRGSASGDEEKAKARGDWLEMTVEIPGQRDDDAATVFLAEMLREALLADGDFAKKLWINRRFHWRLYLDILLISPPLSYPLPLLSLTTHLALLATRLPRLKSEGDEDPMFDDDWEASTFLYPREGAAAGSRPPITLLVVAVGDNVIFDPAKEELAVAESALAVSVAEVRGGKKQGDMDVDAGRELRLLSMRTVDPPSRLTPPGVPNSANVATSGVSQPKPQAKLDGRPEEGVWKAPLGGTKFAVLDGIIRAVLEKGGVAHEVLDGLDGVDLA</sequence>
<feature type="region of interest" description="Disordered" evidence="1">
    <location>
        <begin position="552"/>
        <end position="584"/>
    </location>
</feature>